<dbReference type="InterPro" id="IPR001810">
    <property type="entry name" value="F-box_dom"/>
</dbReference>
<name>J3NSQ8_GAET3</name>
<reference evidence="5" key="1">
    <citation type="submission" date="2010-07" db="EMBL/GenBank/DDBJ databases">
        <title>The genome sequence of Gaeumannomyces graminis var. tritici strain R3-111a-1.</title>
        <authorList>
            <consortium name="The Broad Institute Genome Sequencing Platform"/>
            <person name="Ma L.-J."/>
            <person name="Dead R."/>
            <person name="Young S."/>
            <person name="Zeng Q."/>
            <person name="Koehrsen M."/>
            <person name="Alvarado L."/>
            <person name="Berlin A."/>
            <person name="Chapman S.B."/>
            <person name="Chen Z."/>
            <person name="Freedman E."/>
            <person name="Gellesch M."/>
            <person name="Goldberg J."/>
            <person name="Griggs A."/>
            <person name="Gujja S."/>
            <person name="Heilman E.R."/>
            <person name="Heiman D."/>
            <person name="Hepburn T."/>
            <person name="Howarth C."/>
            <person name="Jen D."/>
            <person name="Larson L."/>
            <person name="Mehta T."/>
            <person name="Neiman D."/>
            <person name="Pearson M."/>
            <person name="Roberts A."/>
            <person name="Saif S."/>
            <person name="Shea T."/>
            <person name="Shenoy N."/>
            <person name="Sisk P."/>
            <person name="Stolte C."/>
            <person name="Sykes S."/>
            <person name="Walk T."/>
            <person name="White J."/>
            <person name="Yandava C."/>
            <person name="Haas B."/>
            <person name="Nusbaum C."/>
            <person name="Birren B."/>
        </authorList>
    </citation>
    <scope>NUCLEOTIDE SEQUENCE [LARGE SCALE GENOMIC DNA]</scope>
    <source>
        <strain evidence="5">R3-111a-1</strain>
    </source>
</reference>
<feature type="compositionally biased region" description="Acidic residues" evidence="1">
    <location>
        <begin position="426"/>
        <end position="453"/>
    </location>
</feature>
<feature type="region of interest" description="Disordered" evidence="1">
    <location>
        <begin position="422"/>
        <end position="466"/>
    </location>
</feature>
<dbReference type="Pfam" id="PF00646">
    <property type="entry name" value="F-box"/>
    <property type="match status" value="1"/>
</dbReference>
<dbReference type="SMART" id="SM00256">
    <property type="entry name" value="FBOX"/>
    <property type="match status" value="1"/>
</dbReference>
<dbReference type="STRING" id="644352.J3NSQ8"/>
<dbReference type="EnsemblFungi" id="EJT79221">
    <property type="protein sequence ID" value="EJT79221"/>
    <property type="gene ID" value="GGTG_04307"/>
</dbReference>
<dbReference type="GeneID" id="20344765"/>
<evidence type="ECO:0000313" key="5">
    <source>
        <dbReference type="Proteomes" id="UP000006039"/>
    </source>
</evidence>
<dbReference type="EMBL" id="GL385396">
    <property type="protein sequence ID" value="EJT79221.1"/>
    <property type="molecule type" value="Genomic_DNA"/>
</dbReference>
<protein>
    <recommendedName>
        <fullName evidence="2">F-box domain-containing protein</fullName>
    </recommendedName>
</protein>
<reference evidence="3" key="2">
    <citation type="submission" date="2010-07" db="EMBL/GenBank/DDBJ databases">
        <authorList>
            <consortium name="The Broad Institute Genome Sequencing Platform"/>
            <consortium name="Broad Institute Genome Sequencing Center for Infectious Disease"/>
            <person name="Ma L.-J."/>
            <person name="Dead R."/>
            <person name="Young S."/>
            <person name="Zeng Q."/>
            <person name="Koehrsen M."/>
            <person name="Alvarado L."/>
            <person name="Berlin A."/>
            <person name="Chapman S.B."/>
            <person name="Chen Z."/>
            <person name="Freedman E."/>
            <person name="Gellesch M."/>
            <person name="Goldberg J."/>
            <person name="Griggs A."/>
            <person name="Gujja S."/>
            <person name="Heilman E.R."/>
            <person name="Heiman D."/>
            <person name="Hepburn T."/>
            <person name="Howarth C."/>
            <person name="Jen D."/>
            <person name="Larson L."/>
            <person name="Mehta T."/>
            <person name="Neiman D."/>
            <person name="Pearson M."/>
            <person name="Roberts A."/>
            <person name="Saif S."/>
            <person name="Shea T."/>
            <person name="Shenoy N."/>
            <person name="Sisk P."/>
            <person name="Stolte C."/>
            <person name="Sykes S."/>
            <person name="Walk T."/>
            <person name="White J."/>
            <person name="Yandava C."/>
            <person name="Haas B."/>
            <person name="Nusbaum C."/>
            <person name="Birren B."/>
        </authorList>
    </citation>
    <scope>NUCLEOTIDE SEQUENCE</scope>
    <source>
        <strain evidence="3">R3-111a-1</strain>
    </source>
</reference>
<evidence type="ECO:0000313" key="4">
    <source>
        <dbReference type="EnsemblFungi" id="EJT79221"/>
    </source>
</evidence>
<dbReference type="InterPro" id="IPR036047">
    <property type="entry name" value="F-box-like_dom_sf"/>
</dbReference>
<organism evidence="3">
    <name type="scientific">Gaeumannomyces tritici (strain R3-111a-1)</name>
    <name type="common">Wheat and barley take-all root rot fungus</name>
    <name type="synonym">Gaeumannomyces graminis var. tritici</name>
    <dbReference type="NCBI Taxonomy" id="644352"/>
    <lineage>
        <taxon>Eukaryota</taxon>
        <taxon>Fungi</taxon>
        <taxon>Dikarya</taxon>
        <taxon>Ascomycota</taxon>
        <taxon>Pezizomycotina</taxon>
        <taxon>Sordariomycetes</taxon>
        <taxon>Sordariomycetidae</taxon>
        <taxon>Magnaporthales</taxon>
        <taxon>Magnaporthaceae</taxon>
        <taxon>Gaeumannomyces</taxon>
    </lineage>
</organism>
<reference evidence="4" key="4">
    <citation type="journal article" date="2015" name="G3 (Bethesda)">
        <title>Genome sequences of three phytopathogenic species of the Magnaporthaceae family of fungi.</title>
        <authorList>
            <person name="Okagaki L.H."/>
            <person name="Nunes C.C."/>
            <person name="Sailsbery J."/>
            <person name="Clay B."/>
            <person name="Brown D."/>
            <person name="John T."/>
            <person name="Oh Y."/>
            <person name="Young N."/>
            <person name="Fitzgerald M."/>
            <person name="Haas B.J."/>
            <person name="Zeng Q."/>
            <person name="Young S."/>
            <person name="Adiconis X."/>
            <person name="Fan L."/>
            <person name="Levin J.Z."/>
            <person name="Mitchell T.K."/>
            <person name="Okubara P.A."/>
            <person name="Farman M.L."/>
            <person name="Kohn L.M."/>
            <person name="Birren B."/>
            <person name="Ma L.-J."/>
            <person name="Dean R.A."/>
        </authorList>
    </citation>
    <scope>NUCLEOTIDE SEQUENCE</scope>
    <source>
        <strain evidence="4">R3-111a-1</strain>
    </source>
</reference>
<dbReference type="PROSITE" id="PS50181">
    <property type="entry name" value="FBOX"/>
    <property type="match status" value="1"/>
</dbReference>
<dbReference type="OrthoDB" id="1638493at2759"/>
<dbReference type="VEuPathDB" id="FungiDB:GGTG_04307"/>
<proteinExistence type="predicted"/>
<accession>J3NSQ8</accession>
<feature type="domain" description="F-box" evidence="2">
    <location>
        <begin position="48"/>
        <end position="96"/>
    </location>
</feature>
<keyword evidence="5" id="KW-1185">Reference proteome</keyword>
<dbReference type="SUPFAM" id="SSF81383">
    <property type="entry name" value="F-box domain"/>
    <property type="match status" value="1"/>
</dbReference>
<sequence>MAAVSTMSTSVDGSHLFPWGDLGGTTNLLPSSSLTAILSFVVGTCSSCPGLETLPGELILEIFKDLDVVSAVILATTCKRLRQLFINHRSHIVLSILPSDPEISPVDGLFQVAAMDPGDLSIPWGTWLYKEVWFRRKLLCPGGQLPVWVCEGRNPQRAKFKTNADEAVLPLGVACLGEADIDRLLEISKVARGWERIFPRFRFWQHPEHARRLRPHEAVRLRRALYHWMRYDYYFHGDRLPPPGPLEPFGSDERCNFVRMLDSGEASELADLWITVKAAAASLCPSLTAVRLDVESSVTEEQLTGVAWGATDHEHSMSVSTMLKLGPERLLYYIEHAHDYSKARLVDEICRQRPSIESDTESLTTAISVVYRERYDHCLSHEAPVPPSPFSSPREPFGGILDWGEEELESLRGSVMAGFGLRWLAEDEEDEDEEDAEEDEEESEDQEEVAGEEGDAHGMLAGGLGF</sequence>
<dbReference type="RefSeq" id="XP_009220366.1">
    <property type="nucleotide sequence ID" value="XM_009222102.1"/>
</dbReference>
<evidence type="ECO:0000313" key="3">
    <source>
        <dbReference type="EMBL" id="EJT79221.1"/>
    </source>
</evidence>
<gene>
    <name evidence="4" type="primary">20344765</name>
    <name evidence="3" type="ORF">GGTG_04307</name>
</gene>
<dbReference type="AlphaFoldDB" id="J3NSQ8"/>
<reference evidence="4" key="5">
    <citation type="submission" date="2018-04" db="UniProtKB">
        <authorList>
            <consortium name="EnsemblFungi"/>
        </authorList>
    </citation>
    <scope>IDENTIFICATION</scope>
    <source>
        <strain evidence="4">R3-111a-1</strain>
    </source>
</reference>
<dbReference type="Proteomes" id="UP000006039">
    <property type="component" value="Unassembled WGS sequence"/>
</dbReference>
<dbReference type="HOGENOM" id="CLU_046874_0_0_1"/>
<reference evidence="3" key="3">
    <citation type="submission" date="2010-09" db="EMBL/GenBank/DDBJ databases">
        <title>Annotation of Gaeumannomyces graminis var. tritici R3-111a-1.</title>
        <authorList>
            <consortium name="The Broad Institute Genome Sequencing Platform"/>
            <person name="Ma L.-J."/>
            <person name="Dead R."/>
            <person name="Young S.K."/>
            <person name="Zeng Q."/>
            <person name="Gargeya S."/>
            <person name="Fitzgerald M."/>
            <person name="Haas B."/>
            <person name="Abouelleil A."/>
            <person name="Alvarado L."/>
            <person name="Arachchi H.M."/>
            <person name="Berlin A."/>
            <person name="Brown A."/>
            <person name="Chapman S.B."/>
            <person name="Chen Z."/>
            <person name="Dunbar C."/>
            <person name="Freedman E."/>
            <person name="Gearin G."/>
            <person name="Gellesch M."/>
            <person name="Goldberg J."/>
            <person name="Griggs A."/>
            <person name="Gujja S."/>
            <person name="Heiman D."/>
            <person name="Howarth C."/>
            <person name="Larson L."/>
            <person name="Lui A."/>
            <person name="MacDonald P.J.P."/>
            <person name="Mehta T."/>
            <person name="Montmayeur A."/>
            <person name="Murphy C."/>
            <person name="Neiman D."/>
            <person name="Pearson M."/>
            <person name="Priest M."/>
            <person name="Roberts A."/>
            <person name="Saif S."/>
            <person name="Shea T."/>
            <person name="Shenoy N."/>
            <person name="Sisk P."/>
            <person name="Stolte C."/>
            <person name="Sykes S."/>
            <person name="Yandava C."/>
            <person name="Wortman J."/>
            <person name="Nusbaum C."/>
            <person name="Birren B."/>
        </authorList>
    </citation>
    <scope>NUCLEOTIDE SEQUENCE</scope>
    <source>
        <strain evidence="3">R3-111a-1</strain>
    </source>
</reference>
<dbReference type="eggNOG" id="ENOG502SR0E">
    <property type="taxonomic scope" value="Eukaryota"/>
</dbReference>
<evidence type="ECO:0000259" key="2">
    <source>
        <dbReference type="PROSITE" id="PS50181"/>
    </source>
</evidence>
<evidence type="ECO:0000256" key="1">
    <source>
        <dbReference type="SAM" id="MobiDB-lite"/>
    </source>
</evidence>